<keyword evidence="5" id="KW-0808">Transferase</keyword>
<evidence type="ECO:0000256" key="3">
    <source>
        <dbReference type="SAM" id="Phobius"/>
    </source>
</evidence>
<accession>A0A517ZC98</accession>
<dbReference type="PANTHER" id="PTHR30576:SF10">
    <property type="entry name" value="SLL5057 PROTEIN"/>
    <property type="match status" value="1"/>
</dbReference>
<reference evidence="5 6" key="1">
    <citation type="submission" date="2019-02" db="EMBL/GenBank/DDBJ databases">
        <title>Deep-cultivation of Planctomycetes and their phenomic and genomic characterization uncovers novel biology.</title>
        <authorList>
            <person name="Wiegand S."/>
            <person name="Jogler M."/>
            <person name="Boedeker C."/>
            <person name="Pinto D."/>
            <person name="Vollmers J."/>
            <person name="Rivas-Marin E."/>
            <person name="Kohn T."/>
            <person name="Peeters S.H."/>
            <person name="Heuer A."/>
            <person name="Rast P."/>
            <person name="Oberbeckmann S."/>
            <person name="Bunk B."/>
            <person name="Jeske O."/>
            <person name="Meyerdierks A."/>
            <person name="Storesund J.E."/>
            <person name="Kallscheuer N."/>
            <person name="Luecker S."/>
            <person name="Lage O.M."/>
            <person name="Pohl T."/>
            <person name="Merkel B.J."/>
            <person name="Hornburger P."/>
            <person name="Mueller R.-W."/>
            <person name="Bruemmer F."/>
            <person name="Labrenz M."/>
            <person name="Spormann A.M."/>
            <person name="Op den Camp H."/>
            <person name="Overmann J."/>
            <person name="Amann R."/>
            <person name="Jetten M.S.M."/>
            <person name="Mascher T."/>
            <person name="Medema M.H."/>
            <person name="Devos D.P."/>
            <person name="Kaster A.-K."/>
            <person name="Ovreas L."/>
            <person name="Rohde M."/>
            <person name="Galperin M.Y."/>
            <person name="Jogler C."/>
        </authorList>
    </citation>
    <scope>NUCLEOTIDE SEQUENCE [LARGE SCALE GENOMIC DNA]</scope>
    <source>
        <strain evidence="5 6">Mal4</strain>
    </source>
</reference>
<keyword evidence="3" id="KW-1133">Transmembrane helix</keyword>
<protein>
    <submittedName>
        <fullName evidence="5">UDP-glucose:undecaprenyl-phosphate glucose-1-phosphate transferase</fullName>
        <ecNumber evidence="5">2.7.8.31</ecNumber>
    </submittedName>
</protein>
<evidence type="ECO:0000256" key="2">
    <source>
        <dbReference type="SAM" id="MobiDB-lite"/>
    </source>
</evidence>
<keyword evidence="6" id="KW-1185">Reference proteome</keyword>
<comment type="similarity">
    <text evidence="1">Belongs to the bacterial sugar transferase family.</text>
</comment>
<dbReference type="InterPro" id="IPR003362">
    <property type="entry name" value="Bact_transf"/>
</dbReference>
<dbReference type="AlphaFoldDB" id="A0A517ZC98"/>
<name>A0A517ZC98_9PLAN</name>
<dbReference type="PANTHER" id="PTHR30576">
    <property type="entry name" value="COLANIC BIOSYNTHESIS UDP-GLUCOSE LIPID CARRIER TRANSFERASE"/>
    <property type="match status" value="1"/>
</dbReference>
<dbReference type="RefSeq" id="WP_197443681.1">
    <property type="nucleotide sequence ID" value="NZ_CP036275.1"/>
</dbReference>
<dbReference type="Proteomes" id="UP000320496">
    <property type="component" value="Chromosome"/>
</dbReference>
<evidence type="ECO:0000313" key="6">
    <source>
        <dbReference type="Proteomes" id="UP000320496"/>
    </source>
</evidence>
<evidence type="ECO:0000259" key="4">
    <source>
        <dbReference type="Pfam" id="PF02397"/>
    </source>
</evidence>
<sequence length="231" mass="26604">MSTTTEQAAASRRSGLKPSATAAGLRDHRLSRPYYDAAKRVMDLVLCMMLLPFVLPVIAVCAAAIWLEDPGPVFFMQNRTGRFGRRFRMYKLRTMVTNAEELKEQLRHLNELTWPDFKLTNDPRVLKVGAFLRKTSLDELPQIFNVIRGEMSLVGPRPTSFSSDTYTLWHTERLEVLPGITGLWQVSGRSDVDFDDRLRLDIEYIRRRSLWFDIKLLVRTVLAVIRPKGAY</sequence>
<evidence type="ECO:0000256" key="1">
    <source>
        <dbReference type="ARBA" id="ARBA00006464"/>
    </source>
</evidence>
<gene>
    <name evidence="5" type="primary">wcaJ</name>
    <name evidence="5" type="ORF">Mal4_44810</name>
</gene>
<feature type="domain" description="Bacterial sugar transferase" evidence="4">
    <location>
        <begin position="39"/>
        <end position="225"/>
    </location>
</feature>
<dbReference type="KEGG" id="mri:Mal4_44810"/>
<dbReference type="Pfam" id="PF02397">
    <property type="entry name" value="Bac_transf"/>
    <property type="match status" value="1"/>
</dbReference>
<organism evidence="5 6">
    <name type="scientific">Maioricimonas rarisocia</name>
    <dbReference type="NCBI Taxonomy" id="2528026"/>
    <lineage>
        <taxon>Bacteria</taxon>
        <taxon>Pseudomonadati</taxon>
        <taxon>Planctomycetota</taxon>
        <taxon>Planctomycetia</taxon>
        <taxon>Planctomycetales</taxon>
        <taxon>Planctomycetaceae</taxon>
        <taxon>Maioricimonas</taxon>
    </lineage>
</organism>
<keyword evidence="3" id="KW-0812">Transmembrane</keyword>
<evidence type="ECO:0000313" key="5">
    <source>
        <dbReference type="EMBL" id="QDU40126.1"/>
    </source>
</evidence>
<dbReference type="GO" id="GO:0089702">
    <property type="term" value="F:undecaprenyl-phosphate glucose phosphotransferase activity"/>
    <property type="evidence" value="ECO:0007669"/>
    <property type="project" value="UniProtKB-EC"/>
</dbReference>
<feature type="region of interest" description="Disordered" evidence="2">
    <location>
        <begin position="1"/>
        <end position="23"/>
    </location>
</feature>
<dbReference type="EMBL" id="CP036275">
    <property type="protein sequence ID" value="QDU40126.1"/>
    <property type="molecule type" value="Genomic_DNA"/>
</dbReference>
<feature type="transmembrane region" description="Helical" evidence="3">
    <location>
        <begin position="44"/>
        <end position="67"/>
    </location>
</feature>
<keyword evidence="3" id="KW-0472">Membrane</keyword>
<dbReference type="EC" id="2.7.8.31" evidence="5"/>
<proteinExistence type="inferred from homology"/>